<reference evidence="3" key="1">
    <citation type="submission" date="2022-10" db="EMBL/GenBank/DDBJ databases">
        <title>The complete genomes of actinobacterial strains from the NBC collection.</title>
        <authorList>
            <person name="Joergensen T.S."/>
            <person name="Alvarez Arevalo M."/>
            <person name="Sterndorff E.B."/>
            <person name="Faurdal D."/>
            <person name="Vuksanovic O."/>
            <person name="Mourched A.-S."/>
            <person name="Charusanti P."/>
            <person name="Shaw S."/>
            <person name="Blin K."/>
            <person name="Weber T."/>
        </authorList>
    </citation>
    <scope>NUCLEOTIDE SEQUENCE</scope>
    <source>
        <strain evidence="3">NBC_00008</strain>
    </source>
</reference>
<evidence type="ECO:0000256" key="2">
    <source>
        <dbReference type="SAM" id="Phobius"/>
    </source>
</evidence>
<feature type="compositionally biased region" description="Pro residues" evidence="1">
    <location>
        <begin position="209"/>
        <end position="218"/>
    </location>
</feature>
<proteinExistence type="predicted"/>
<feature type="transmembrane region" description="Helical" evidence="2">
    <location>
        <begin position="48"/>
        <end position="68"/>
    </location>
</feature>
<keyword evidence="2" id="KW-0472">Membrane</keyword>
<evidence type="ECO:0000313" key="3">
    <source>
        <dbReference type="EMBL" id="WTW67612.1"/>
    </source>
</evidence>
<organism evidence="3">
    <name type="scientific">Streptomyces sp. NBC_00008</name>
    <dbReference type="NCBI Taxonomy" id="2903610"/>
    <lineage>
        <taxon>Bacteria</taxon>
        <taxon>Bacillati</taxon>
        <taxon>Actinomycetota</taxon>
        <taxon>Actinomycetes</taxon>
        <taxon>Kitasatosporales</taxon>
        <taxon>Streptomycetaceae</taxon>
        <taxon>Streptomyces</taxon>
    </lineage>
</organism>
<feature type="transmembrane region" description="Helical" evidence="2">
    <location>
        <begin position="6"/>
        <end position="27"/>
    </location>
</feature>
<dbReference type="Pfam" id="PF19865">
    <property type="entry name" value="DUF6338"/>
    <property type="match status" value="1"/>
</dbReference>
<dbReference type="EMBL" id="CP108313">
    <property type="protein sequence ID" value="WTW67612.1"/>
    <property type="molecule type" value="Genomic_DNA"/>
</dbReference>
<sequence length="230" mass="25016">MGQSPSTPLQIAMLLLFVLPGVTYQFLRERWRGPVPGERDLGERVLRAVAASVVLDTLYLVAAGPRLVRFARHTGAGAGGAVAQQPRTAGLLALVLFVVVPAAAAGGVTWWQRRRRPARYRSTPTAWDHLFRRSGPCFVRMRLRDGAWVGGWYGGRSYATSYPQAPEIYLETAWLMNPDGSFVRPVRDSAGIHIRAADTDVLELLDPLPATPPDPPAAALPAARTTEEPG</sequence>
<keyword evidence="2" id="KW-0812">Transmembrane</keyword>
<feature type="transmembrane region" description="Helical" evidence="2">
    <location>
        <begin position="88"/>
        <end position="111"/>
    </location>
</feature>
<dbReference type="InterPro" id="IPR045919">
    <property type="entry name" value="DUF6338"/>
</dbReference>
<dbReference type="AlphaFoldDB" id="A0AAU2VJV0"/>
<keyword evidence="2" id="KW-1133">Transmembrane helix</keyword>
<evidence type="ECO:0000256" key="1">
    <source>
        <dbReference type="SAM" id="MobiDB-lite"/>
    </source>
</evidence>
<accession>A0AAU2VJV0</accession>
<gene>
    <name evidence="3" type="ORF">OG398_04625</name>
</gene>
<name>A0AAU2VJV0_9ACTN</name>
<protein>
    <submittedName>
        <fullName evidence="3">DUF6338 family protein</fullName>
    </submittedName>
</protein>
<feature type="region of interest" description="Disordered" evidence="1">
    <location>
        <begin position="208"/>
        <end position="230"/>
    </location>
</feature>